<reference evidence="2" key="1">
    <citation type="journal article" date="2019" name="Int. J. Syst. Evol. Microbiol.">
        <title>The Global Catalogue of Microorganisms (GCM) 10K type strain sequencing project: providing services to taxonomists for standard genome sequencing and annotation.</title>
        <authorList>
            <consortium name="The Broad Institute Genomics Platform"/>
            <consortium name="The Broad Institute Genome Sequencing Center for Infectious Disease"/>
            <person name="Wu L."/>
            <person name="Ma J."/>
        </authorList>
    </citation>
    <scope>NUCLEOTIDE SEQUENCE [LARGE SCALE GENOMIC DNA]</scope>
    <source>
        <strain evidence="2">CGMCC 4.7237</strain>
    </source>
</reference>
<gene>
    <name evidence="1" type="ORF">ACFO3J_33410</name>
</gene>
<comment type="caution">
    <text evidence="1">The sequence shown here is derived from an EMBL/GenBank/DDBJ whole genome shotgun (WGS) entry which is preliminary data.</text>
</comment>
<name>A0ABV8HX68_9ACTN</name>
<sequence length="54" mass="6195">MRVLDRVLTRLRERDDVWWARKDEIADRVLAHQESAAWVDRAPAPVSGLPGRSA</sequence>
<dbReference type="EMBL" id="JBHSBB010000048">
    <property type="protein sequence ID" value="MFC4036306.1"/>
    <property type="molecule type" value="Genomic_DNA"/>
</dbReference>
<proteinExistence type="predicted"/>
<keyword evidence="2" id="KW-1185">Reference proteome</keyword>
<accession>A0ABV8HX68</accession>
<evidence type="ECO:0000313" key="2">
    <source>
        <dbReference type="Proteomes" id="UP001595765"/>
    </source>
</evidence>
<protein>
    <submittedName>
        <fullName evidence="1">Uncharacterized protein</fullName>
    </submittedName>
</protein>
<dbReference type="RefSeq" id="WP_386437782.1">
    <property type="nucleotide sequence ID" value="NZ_JBHSBB010000048.1"/>
</dbReference>
<organism evidence="1 2">
    <name type="scientific">Streptomyces polygonati</name>
    <dbReference type="NCBI Taxonomy" id="1617087"/>
    <lineage>
        <taxon>Bacteria</taxon>
        <taxon>Bacillati</taxon>
        <taxon>Actinomycetota</taxon>
        <taxon>Actinomycetes</taxon>
        <taxon>Kitasatosporales</taxon>
        <taxon>Streptomycetaceae</taxon>
        <taxon>Streptomyces</taxon>
    </lineage>
</organism>
<evidence type="ECO:0000313" key="1">
    <source>
        <dbReference type="EMBL" id="MFC4036306.1"/>
    </source>
</evidence>
<dbReference type="Proteomes" id="UP001595765">
    <property type="component" value="Unassembled WGS sequence"/>
</dbReference>